<dbReference type="InterPro" id="IPR002052">
    <property type="entry name" value="DNA_methylase_N6_adenine_CS"/>
</dbReference>
<feature type="domain" description="DUF1156" evidence="1">
    <location>
        <begin position="23"/>
        <end position="74"/>
    </location>
</feature>
<evidence type="ECO:0000313" key="2">
    <source>
        <dbReference type="EMBL" id="GGK83152.1"/>
    </source>
</evidence>
<proteinExistence type="predicted"/>
<dbReference type="PROSITE" id="PS00092">
    <property type="entry name" value="N6_MTASE"/>
    <property type="match status" value="1"/>
</dbReference>
<organism evidence="2 3">
    <name type="scientific">Haloarcula sebkhae</name>
    <dbReference type="NCBI Taxonomy" id="932660"/>
    <lineage>
        <taxon>Archaea</taxon>
        <taxon>Methanobacteriati</taxon>
        <taxon>Methanobacteriota</taxon>
        <taxon>Stenosarchaea group</taxon>
        <taxon>Halobacteria</taxon>
        <taxon>Halobacteriales</taxon>
        <taxon>Haloarculaceae</taxon>
        <taxon>Haloarcula</taxon>
    </lineage>
</organism>
<dbReference type="InterPro" id="IPR009537">
    <property type="entry name" value="DUF1156"/>
</dbReference>
<sequence>MSEQSGSSQGRQKRTELPIERGFPIERVNEIAAKEGRAKMYYRPIYTMHKWWARRLGCVFRAISLYTLLDDPEKVSVFEPGHEGSTLASYDDDADGESDLDVASLLERVDMTDPESLWELYPKDVRVEDKKVLDPFMGGGTSLVEASRFGAELTGNDLNPVAWFVTKKELEGGDTSVDELQEAFTQVKQGAADRVKQVYKTPCPNGDHKAEAMYYFWVKELDCVSCDNTVQLFNDYRVAKGRYESDDKYNVFCPSCEKVVSVDDWQSDGPCPSCGTSFNPSEGTVDRSGYSCRECGQKYGITDAIPEQGDFGLSLYAVEYYCSHCDATGENKSVYKGYKQAEQFDHDLYEEARKSLDENDDIKEYIPSAEIRPGWSTDATQFEGSMSGNGNLPGYGITKWKDMFNKRQLYGLSIILEEIDQIENQRIKEYLLLALSDSLRYNNMMIGYNHSHNKIHDMFKTNSFDNVNKPIEGNVWGAEYGTGSFSKMFDLVVSGVEYANSPSERYVENGETQKIEGFQKKVGGNHSLYQGDLRDLELKENEYDLVLTDPPYYNNVHYAELADYFYVWLQLILKDNYECFNQESTPHNQSIESNPAINKGVEEFQSELAESFKKIKKTLKNDGALVFTYHHSDSESWGELLEALCNVGFEVTATYPITADINKFTDGEAVTFDIIVVARPADERTPTSWNSLRREIYRTARETRRGLEENRDLSRGDIGVMEMGACFHEYSKHHGKVQRDGEIMSAKEVVKEIYGIIQEASDIGVEDVFIDLLDTPTPSFDDVNKLCRGTNATPEDLKETCLYNQDDGFELGTWDNEKRQAYIQERVNGDGGDHLSNLDKLQFLRYRYEKGQAVQNYVEKWDIDDDLRELAGRLADVTGDDTYTRVLGDRDITSY</sequence>
<dbReference type="EMBL" id="BMPD01000010">
    <property type="protein sequence ID" value="GGK83152.1"/>
    <property type="molecule type" value="Genomic_DNA"/>
</dbReference>
<dbReference type="OrthoDB" id="93530at2157"/>
<dbReference type="InterPro" id="IPR029063">
    <property type="entry name" value="SAM-dependent_MTases_sf"/>
</dbReference>
<reference evidence="2" key="2">
    <citation type="submission" date="2020-09" db="EMBL/GenBank/DDBJ databases">
        <authorList>
            <person name="Sun Q."/>
            <person name="Ohkuma M."/>
        </authorList>
    </citation>
    <scope>NUCLEOTIDE SEQUENCE</scope>
    <source>
        <strain evidence="2">JCM 19018</strain>
    </source>
</reference>
<name>A0A830F4C6_9EURY</name>
<dbReference type="GO" id="GO:0032259">
    <property type="term" value="P:methylation"/>
    <property type="evidence" value="ECO:0007669"/>
    <property type="project" value="InterPro"/>
</dbReference>
<protein>
    <recommendedName>
        <fullName evidence="1">DUF1156 domain-containing protein</fullName>
    </recommendedName>
</protein>
<dbReference type="GO" id="GO:0003676">
    <property type="term" value="F:nucleic acid binding"/>
    <property type="evidence" value="ECO:0007669"/>
    <property type="project" value="InterPro"/>
</dbReference>
<dbReference type="AlphaFoldDB" id="A0A830F4C6"/>
<dbReference type="Gene3D" id="3.40.50.150">
    <property type="entry name" value="Vaccinia Virus protein VP39"/>
    <property type="match status" value="2"/>
</dbReference>
<evidence type="ECO:0000313" key="3">
    <source>
        <dbReference type="Proteomes" id="UP000614221"/>
    </source>
</evidence>
<dbReference type="RefSeq" id="WP_188980556.1">
    <property type="nucleotide sequence ID" value="NZ_BMPD01000010.1"/>
</dbReference>
<dbReference type="SUPFAM" id="SSF53335">
    <property type="entry name" value="S-adenosyl-L-methionine-dependent methyltransferases"/>
    <property type="match status" value="2"/>
</dbReference>
<accession>A0A830F4C6</accession>
<dbReference type="Proteomes" id="UP000614221">
    <property type="component" value="Unassembled WGS sequence"/>
</dbReference>
<gene>
    <name evidence="2" type="ORF">GCM10009067_39180</name>
</gene>
<comment type="caution">
    <text evidence="2">The sequence shown here is derived from an EMBL/GenBank/DDBJ whole genome shotgun (WGS) entry which is preliminary data.</text>
</comment>
<reference evidence="2" key="1">
    <citation type="journal article" date="2014" name="Int. J. Syst. Evol. Microbiol.">
        <title>Complete genome sequence of Corynebacterium casei LMG S-19264T (=DSM 44701T), isolated from a smear-ripened cheese.</title>
        <authorList>
            <consortium name="US DOE Joint Genome Institute (JGI-PGF)"/>
            <person name="Walter F."/>
            <person name="Albersmeier A."/>
            <person name="Kalinowski J."/>
            <person name="Ruckert C."/>
        </authorList>
    </citation>
    <scope>NUCLEOTIDE SEQUENCE</scope>
    <source>
        <strain evidence="2">JCM 19018</strain>
    </source>
</reference>
<dbReference type="GO" id="GO:0008168">
    <property type="term" value="F:methyltransferase activity"/>
    <property type="evidence" value="ECO:0007669"/>
    <property type="project" value="InterPro"/>
</dbReference>
<evidence type="ECO:0000259" key="1">
    <source>
        <dbReference type="Pfam" id="PF06634"/>
    </source>
</evidence>
<dbReference type="Pfam" id="PF06634">
    <property type="entry name" value="DUF1156"/>
    <property type="match status" value="1"/>
</dbReference>